<accession>K4IFB4</accession>
<evidence type="ECO:0000313" key="5">
    <source>
        <dbReference type="Proteomes" id="UP000008514"/>
    </source>
</evidence>
<keyword evidence="2" id="KW-0812">Transmembrane</keyword>
<dbReference type="Proteomes" id="UP000008514">
    <property type="component" value="Chromosome"/>
</dbReference>
<feature type="signal peptide" evidence="3">
    <location>
        <begin position="1"/>
        <end position="24"/>
    </location>
</feature>
<dbReference type="AlphaFoldDB" id="K4IFB4"/>
<feature type="compositionally biased region" description="Pro residues" evidence="1">
    <location>
        <begin position="27"/>
        <end position="36"/>
    </location>
</feature>
<organism evidence="4 5">
    <name type="scientific">Psychroflexus torquis (strain ATCC 700755 / CIP 106069 / ACAM 623)</name>
    <dbReference type="NCBI Taxonomy" id="313595"/>
    <lineage>
        <taxon>Bacteria</taxon>
        <taxon>Pseudomonadati</taxon>
        <taxon>Bacteroidota</taxon>
        <taxon>Flavobacteriia</taxon>
        <taxon>Flavobacteriales</taxon>
        <taxon>Flavobacteriaceae</taxon>
        <taxon>Psychroflexus</taxon>
    </lineage>
</organism>
<keyword evidence="3" id="KW-0732">Signal</keyword>
<feature type="chain" id="PRO_5003879329" evidence="3">
    <location>
        <begin position="25"/>
        <end position="87"/>
    </location>
</feature>
<feature type="transmembrane region" description="Helical" evidence="2">
    <location>
        <begin position="61"/>
        <end position="79"/>
    </location>
</feature>
<gene>
    <name evidence="4" type="ordered locus">P700755_002472</name>
</gene>
<dbReference type="OrthoDB" id="1375681at2"/>
<sequence length="87" mass="8878">MKIKKTLFILIVSFFSIGSLIAQGGPPGGPGGPPGLPGSGGETEGTTFNVSDNDNAAPIDGQIWVGLIGGLAIGGYFFMKKRAIKID</sequence>
<reference evidence="4" key="1">
    <citation type="submission" date="2006-03" db="EMBL/GenBank/DDBJ databases">
        <authorList>
            <person name="Bowman J."/>
            <person name="Ferriera S."/>
            <person name="Johnson J."/>
            <person name="Kravitz S."/>
            <person name="Halpern A."/>
            <person name="Remington K."/>
            <person name="Beeson K."/>
            <person name="Tran B."/>
            <person name="Rogers Y.-H."/>
            <person name="Friedman R."/>
            <person name="Venter J.C."/>
        </authorList>
    </citation>
    <scope>NUCLEOTIDE SEQUENCE [LARGE SCALE GENOMIC DNA]</scope>
    <source>
        <strain evidence="4">ATCC 700755</strain>
    </source>
</reference>
<evidence type="ECO:0000256" key="3">
    <source>
        <dbReference type="SAM" id="SignalP"/>
    </source>
</evidence>
<feature type="region of interest" description="Disordered" evidence="1">
    <location>
        <begin position="25"/>
        <end position="54"/>
    </location>
</feature>
<dbReference type="RefSeq" id="WP_015024808.1">
    <property type="nucleotide sequence ID" value="NC_018721.1"/>
</dbReference>
<feature type="compositionally biased region" description="Polar residues" evidence="1">
    <location>
        <begin position="44"/>
        <end position="54"/>
    </location>
</feature>
<dbReference type="HOGENOM" id="CLU_2481033_0_0_10"/>
<evidence type="ECO:0000256" key="2">
    <source>
        <dbReference type="SAM" id="Phobius"/>
    </source>
</evidence>
<dbReference type="KEGG" id="ptq:P700755_002472"/>
<keyword evidence="5" id="KW-1185">Reference proteome</keyword>
<keyword evidence="2" id="KW-1133">Transmembrane helix</keyword>
<name>K4IFB4_PSYTT</name>
<proteinExistence type="predicted"/>
<dbReference type="EMBL" id="CP003879">
    <property type="protein sequence ID" value="AFU69237.1"/>
    <property type="molecule type" value="Genomic_DNA"/>
</dbReference>
<protein>
    <submittedName>
        <fullName evidence="4">Uncharacterized protein</fullName>
    </submittedName>
</protein>
<evidence type="ECO:0000256" key="1">
    <source>
        <dbReference type="SAM" id="MobiDB-lite"/>
    </source>
</evidence>
<evidence type="ECO:0000313" key="4">
    <source>
        <dbReference type="EMBL" id="AFU69237.1"/>
    </source>
</evidence>
<reference evidence="4" key="2">
    <citation type="submission" date="2012-09" db="EMBL/GenBank/DDBJ databases">
        <title>The complete sequence of Psychroflexus torquis an extreme psychrophile from sea-ice that is stimulated by light.</title>
        <authorList>
            <person name="Feng S."/>
            <person name="Powell S.M."/>
            <person name="Bowman J.P."/>
        </authorList>
    </citation>
    <scope>NUCLEOTIDE SEQUENCE [LARGE SCALE GENOMIC DNA]</scope>
    <source>
        <strain evidence="4">ATCC 700755</strain>
    </source>
</reference>
<keyword evidence="2" id="KW-0472">Membrane</keyword>